<keyword evidence="1" id="KW-1133">Transmembrane helix</keyword>
<organism evidence="2 3">
    <name type="scientific">Tissierella simiarum</name>
    <dbReference type="NCBI Taxonomy" id="2841534"/>
    <lineage>
        <taxon>Bacteria</taxon>
        <taxon>Bacillati</taxon>
        <taxon>Bacillota</taxon>
        <taxon>Tissierellia</taxon>
        <taxon>Tissierellales</taxon>
        <taxon>Tissierellaceae</taxon>
        <taxon>Tissierella</taxon>
    </lineage>
</organism>
<dbReference type="Pfam" id="PF07963">
    <property type="entry name" value="N_methyl"/>
    <property type="match status" value="1"/>
</dbReference>
<comment type="caution">
    <text evidence="2">The sequence shown here is derived from an EMBL/GenBank/DDBJ whole genome shotgun (WGS) entry which is preliminary data.</text>
</comment>
<proteinExistence type="predicted"/>
<sequence length="102" mass="11473">MKNREGLTLVELIITIAIVGIIAALVFMVFDTALRNIKNSRERIEAVFRVQGEINEIIQNNNTGEDIIEVTIPIVDINKKVKGRKVDIEEGKIKISTFIPNN</sequence>
<protein>
    <submittedName>
        <fullName evidence="2">Prepilin-type N-terminal cleavage/methylation domain-containing protein</fullName>
    </submittedName>
</protein>
<evidence type="ECO:0000313" key="2">
    <source>
        <dbReference type="EMBL" id="MBU5437509.1"/>
    </source>
</evidence>
<keyword evidence="1" id="KW-0812">Transmembrane</keyword>
<accession>A0ABS6E3Z9</accession>
<dbReference type="RefSeq" id="WP_216517706.1">
    <property type="nucleotide sequence ID" value="NZ_JAHLPM010000004.1"/>
</dbReference>
<dbReference type="EMBL" id="JAHLPM010000004">
    <property type="protein sequence ID" value="MBU5437509.1"/>
    <property type="molecule type" value="Genomic_DNA"/>
</dbReference>
<feature type="transmembrane region" description="Helical" evidence="1">
    <location>
        <begin position="12"/>
        <end position="34"/>
    </location>
</feature>
<dbReference type="PROSITE" id="PS00409">
    <property type="entry name" value="PROKAR_NTER_METHYL"/>
    <property type="match status" value="1"/>
</dbReference>
<reference evidence="2 3" key="1">
    <citation type="submission" date="2021-06" db="EMBL/GenBank/DDBJ databases">
        <authorList>
            <person name="Sun Q."/>
            <person name="Li D."/>
        </authorList>
    </citation>
    <scope>NUCLEOTIDE SEQUENCE [LARGE SCALE GENOMIC DNA]</scope>
    <source>
        <strain evidence="2 3">MSJ-40</strain>
    </source>
</reference>
<dbReference type="Proteomes" id="UP000749471">
    <property type="component" value="Unassembled WGS sequence"/>
</dbReference>
<keyword evidence="3" id="KW-1185">Reference proteome</keyword>
<dbReference type="InterPro" id="IPR012902">
    <property type="entry name" value="N_methyl_site"/>
</dbReference>
<dbReference type="NCBIfam" id="TIGR02532">
    <property type="entry name" value="IV_pilin_GFxxxE"/>
    <property type="match status" value="1"/>
</dbReference>
<keyword evidence="1" id="KW-0472">Membrane</keyword>
<name>A0ABS6E3Z9_9FIRM</name>
<gene>
    <name evidence="2" type="ORF">KQI42_05795</name>
</gene>
<evidence type="ECO:0000256" key="1">
    <source>
        <dbReference type="SAM" id="Phobius"/>
    </source>
</evidence>
<evidence type="ECO:0000313" key="3">
    <source>
        <dbReference type="Proteomes" id="UP000749471"/>
    </source>
</evidence>